<evidence type="ECO:0000256" key="1">
    <source>
        <dbReference type="SAM" id="MobiDB-lite"/>
    </source>
</evidence>
<dbReference type="PANTHER" id="PTHR46250">
    <property type="entry name" value="MYB/SANT-LIKE DNA-BINDING DOMAIN PROTEIN-RELATED"/>
    <property type="match status" value="1"/>
</dbReference>
<organism evidence="3 4">
    <name type="scientific">Ziziphus jujuba</name>
    <name type="common">Chinese jujube</name>
    <name type="synonym">Ziziphus sativa</name>
    <dbReference type="NCBI Taxonomy" id="326968"/>
    <lineage>
        <taxon>Eukaryota</taxon>
        <taxon>Viridiplantae</taxon>
        <taxon>Streptophyta</taxon>
        <taxon>Embryophyta</taxon>
        <taxon>Tracheophyta</taxon>
        <taxon>Spermatophyta</taxon>
        <taxon>Magnoliopsida</taxon>
        <taxon>eudicotyledons</taxon>
        <taxon>Gunneridae</taxon>
        <taxon>Pentapetalae</taxon>
        <taxon>rosids</taxon>
        <taxon>fabids</taxon>
        <taxon>Rosales</taxon>
        <taxon>Rhamnaceae</taxon>
        <taxon>Paliureae</taxon>
        <taxon>Ziziphus</taxon>
    </lineage>
</organism>
<name>A0ABM4ABA4_ZIZJJ</name>
<feature type="region of interest" description="Disordered" evidence="1">
    <location>
        <begin position="1"/>
        <end position="29"/>
    </location>
</feature>
<keyword evidence="3" id="KW-1185">Reference proteome</keyword>
<evidence type="ECO:0000259" key="2">
    <source>
        <dbReference type="Pfam" id="PF12776"/>
    </source>
</evidence>
<feature type="region of interest" description="Disordered" evidence="1">
    <location>
        <begin position="186"/>
        <end position="214"/>
    </location>
</feature>
<evidence type="ECO:0000313" key="3">
    <source>
        <dbReference type="Proteomes" id="UP001652623"/>
    </source>
</evidence>
<protein>
    <submittedName>
        <fullName evidence="4">Uncharacterized protein LOC107430438 isoform X1</fullName>
    </submittedName>
</protein>
<dbReference type="Pfam" id="PF12776">
    <property type="entry name" value="Myb_DNA-bind_3"/>
    <property type="match status" value="1"/>
</dbReference>
<dbReference type="GeneID" id="107430438"/>
<evidence type="ECO:0000313" key="4">
    <source>
        <dbReference type="RefSeq" id="XP_060674017.1"/>
    </source>
</evidence>
<feature type="compositionally biased region" description="Polar residues" evidence="1">
    <location>
        <begin position="187"/>
        <end position="201"/>
    </location>
</feature>
<proteinExistence type="predicted"/>
<accession>A0ABM4ABA4</accession>
<feature type="domain" description="Myb/SANT-like" evidence="2">
    <location>
        <begin position="28"/>
        <end position="126"/>
    </location>
</feature>
<dbReference type="InterPro" id="IPR024752">
    <property type="entry name" value="Myb/SANT-like_dom"/>
</dbReference>
<dbReference type="RefSeq" id="XP_060674017.1">
    <property type="nucleotide sequence ID" value="XM_060818034.1"/>
</dbReference>
<sequence>MFDEWRGRRAMEAGGCSNNNKGSEAKRTWSKGEEEALLNILDEAIASGQRCDTGSFKPGTLNMIERQLAEMCPNSGLRASPHIESKMKKWKKQYGIIYDMLNKSGFGWNDSLKCVEVDSDDAWKAYVQCNPSAKSWRSKHFPMYERLTDIFGKDRATGVGAQTPIDLVNDINMKVANEQFDDICSPMSVNQTHSEPSTQSQARRKRKDKAKDDDIVKGLDNVADKWFGKLAATLEKQ</sequence>
<gene>
    <name evidence="4" type="primary">LOC107430438</name>
</gene>
<dbReference type="Proteomes" id="UP001652623">
    <property type="component" value="Chromosome 6"/>
</dbReference>
<feature type="compositionally biased region" description="Basic and acidic residues" evidence="1">
    <location>
        <begin position="1"/>
        <end position="11"/>
    </location>
</feature>
<dbReference type="PANTHER" id="PTHR46250:SF15">
    <property type="entry name" value="OS01G0523800 PROTEIN"/>
    <property type="match status" value="1"/>
</dbReference>
<reference evidence="4" key="1">
    <citation type="submission" date="2025-08" db="UniProtKB">
        <authorList>
            <consortium name="RefSeq"/>
        </authorList>
    </citation>
    <scope>IDENTIFICATION</scope>
    <source>
        <tissue evidence="4">Seedling</tissue>
    </source>
</reference>